<organism evidence="3 4">
    <name type="scientific">Sphingomonas ginsenosidimutans</name>
    <dbReference type="NCBI Taxonomy" id="862134"/>
    <lineage>
        <taxon>Bacteria</taxon>
        <taxon>Pseudomonadati</taxon>
        <taxon>Pseudomonadota</taxon>
        <taxon>Alphaproteobacteria</taxon>
        <taxon>Sphingomonadales</taxon>
        <taxon>Sphingomonadaceae</taxon>
        <taxon>Sphingomonas</taxon>
    </lineage>
</organism>
<feature type="transmembrane region" description="Helical" evidence="1">
    <location>
        <begin position="93"/>
        <end position="112"/>
    </location>
</feature>
<proteinExistence type="predicted"/>
<feature type="chain" id="PRO_5012607534" description="DUF2946 domain-containing protein" evidence="2">
    <location>
        <begin position="19"/>
        <end position="133"/>
    </location>
</feature>
<protein>
    <recommendedName>
        <fullName evidence="5">DUF2946 domain-containing protein</fullName>
    </recommendedName>
</protein>
<evidence type="ECO:0000313" key="4">
    <source>
        <dbReference type="Proteomes" id="UP000218784"/>
    </source>
</evidence>
<keyword evidence="1" id="KW-0472">Membrane</keyword>
<accession>A0A2A4I3K1</accession>
<keyword evidence="2" id="KW-0732">Signal</keyword>
<evidence type="ECO:0000256" key="1">
    <source>
        <dbReference type="SAM" id="Phobius"/>
    </source>
</evidence>
<keyword evidence="4" id="KW-1185">Reference proteome</keyword>
<sequence>MAAVLALKLLVPTGYMIAAEAGQVDIVLCPGTMPAPPPAGHHAMPAMMGAMGQHAATAHDHSEHRDHREHPATQMPCAFAGLSAAVLSAADPVLIVALLAFVMASALGPILLPAPFPSAYLRPPLRGPPARLT</sequence>
<dbReference type="EMBL" id="NWVD01000001">
    <property type="protein sequence ID" value="PCG10833.1"/>
    <property type="molecule type" value="Genomic_DNA"/>
</dbReference>
<reference evidence="3 4" key="1">
    <citation type="submission" date="2017-09" db="EMBL/GenBank/DDBJ databases">
        <title>Sphingomonas ginsenosidimutans KACC 14949, whole genome shotgun sequence.</title>
        <authorList>
            <person name="Feng G."/>
            <person name="Zhu H."/>
        </authorList>
    </citation>
    <scope>NUCLEOTIDE SEQUENCE [LARGE SCALE GENOMIC DNA]</scope>
    <source>
        <strain evidence="3 4">KACC 14949</strain>
    </source>
</reference>
<gene>
    <name evidence="3" type="ORF">COA17_05580</name>
</gene>
<keyword evidence="1" id="KW-1133">Transmembrane helix</keyword>
<dbReference type="AlphaFoldDB" id="A0A2A4I3K1"/>
<feature type="signal peptide" evidence="2">
    <location>
        <begin position="1"/>
        <end position="18"/>
    </location>
</feature>
<keyword evidence="1" id="KW-0812">Transmembrane</keyword>
<comment type="caution">
    <text evidence="3">The sequence shown here is derived from an EMBL/GenBank/DDBJ whole genome shotgun (WGS) entry which is preliminary data.</text>
</comment>
<name>A0A2A4I3K1_9SPHN</name>
<dbReference type="Proteomes" id="UP000218784">
    <property type="component" value="Unassembled WGS sequence"/>
</dbReference>
<dbReference type="RefSeq" id="WP_096610629.1">
    <property type="nucleotide sequence ID" value="NZ_NWVD01000001.1"/>
</dbReference>
<evidence type="ECO:0008006" key="5">
    <source>
        <dbReference type="Google" id="ProtNLM"/>
    </source>
</evidence>
<evidence type="ECO:0000313" key="3">
    <source>
        <dbReference type="EMBL" id="PCG10833.1"/>
    </source>
</evidence>
<evidence type="ECO:0000256" key="2">
    <source>
        <dbReference type="SAM" id="SignalP"/>
    </source>
</evidence>